<feature type="domain" description="Pilus formation protein N-terminal" evidence="4">
    <location>
        <begin position="29"/>
        <end position="98"/>
    </location>
</feature>
<feature type="domain" description="Type II/III secretion system secretin-like" evidence="3">
    <location>
        <begin position="182"/>
        <end position="342"/>
    </location>
</feature>
<dbReference type="RefSeq" id="WP_022985738.1">
    <property type="nucleotide sequence ID" value="NZ_CAXGPP010000005.1"/>
</dbReference>
<dbReference type="PANTHER" id="PTHR30332:SF17">
    <property type="entry name" value="TYPE IV PILIATION SYSTEM PROTEIN DR_0774-RELATED"/>
    <property type="match status" value="1"/>
</dbReference>
<dbReference type="GO" id="GO:0009306">
    <property type="term" value="P:protein secretion"/>
    <property type="evidence" value="ECO:0007669"/>
    <property type="project" value="InterPro"/>
</dbReference>
<comment type="similarity">
    <text evidence="1">Belongs to the bacterial secretin family.</text>
</comment>
<dbReference type="PANTHER" id="PTHR30332">
    <property type="entry name" value="PROBABLE GENERAL SECRETION PATHWAY PROTEIN D"/>
    <property type="match status" value="1"/>
</dbReference>
<dbReference type="PRINTS" id="PR00811">
    <property type="entry name" value="BCTERIALGSPD"/>
</dbReference>
<dbReference type="InterPro" id="IPR004846">
    <property type="entry name" value="T2SS/T3SS_dom"/>
</dbReference>
<proteinExistence type="inferred from homology"/>
<sequence>MYVKAWSRALVLLLAGCVSVVSWAEGFSGSMRVAPGDQKVLSFPAAVAKVATSDPAVAALTVTGSQELLLTAKEEGSAVLSIWLRGESKPLRSTVVVATTLGSSLPFGTQVQTDIRVLEVSRSELNQMGISYSNVWDGGASGAGIAVPGGGFQTPGVAPVPINSEGFNLFKFGSNSVVAINALEAGGFAYTLAEPSLTSLSGQSASFLSGGEFPVPTRSTTDGVQIEFKEFGIGLSLTPTVIDESQIILKVAPEVSELDFSAGVETGGVAVPGLRVRRAETTVSLAPGETFIISGLVSRNTINNSDRLPGIGNIPLLGAFFRSSRIEKNDKELVMVVTPHLVTPQNSTEPPVTLPGAGYHNSSMGWLDMATESRRGSQPIRHGLSW</sequence>
<evidence type="ECO:0000256" key="2">
    <source>
        <dbReference type="SAM" id="SignalP"/>
    </source>
</evidence>
<keyword evidence="2" id="KW-0732">Signal</keyword>
<dbReference type="InterPro" id="IPR032789">
    <property type="entry name" value="T2SS-T3SS_pil_N"/>
</dbReference>
<gene>
    <name evidence="5" type="ORF">D4A39_07590</name>
</gene>
<dbReference type="Pfam" id="PF13629">
    <property type="entry name" value="T2SS-T3SS_pil_N"/>
    <property type="match status" value="1"/>
</dbReference>
<dbReference type="Proteomes" id="UP000283734">
    <property type="component" value="Unassembled WGS sequence"/>
</dbReference>
<keyword evidence="6" id="KW-1185">Reference proteome</keyword>
<dbReference type="OrthoDB" id="9775455at2"/>
<evidence type="ECO:0000259" key="3">
    <source>
        <dbReference type="Pfam" id="PF00263"/>
    </source>
</evidence>
<dbReference type="InterPro" id="IPR050810">
    <property type="entry name" value="Bact_Secretion_Sys_Channel"/>
</dbReference>
<dbReference type="EMBL" id="QYYA01000002">
    <property type="protein sequence ID" value="RJG18326.1"/>
    <property type="molecule type" value="Genomic_DNA"/>
</dbReference>
<reference evidence="5 6" key="1">
    <citation type="submission" date="2018-09" db="EMBL/GenBank/DDBJ databases">
        <title>Alcanivorax profundi sp. nov., isolated from 1000 m-depth seawater of the Mariana Trench.</title>
        <authorList>
            <person name="Liu J."/>
        </authorList>
    </citation>
    <scope>NUCLEOTIDE SEQUENCE [LARGE SCALE GENOMIC DNA]</scope>
    <source>
        <strain evidence="5 6">MTEO17</strain>
    </source>
</reference>
<feature type="signal peptide" evidence="2">
    <location>
        <begin position="1"/>
        <end position="24"/>
    </location>
</feature>
<feature type="chain" id="PRO_5019421111" evidence="2">
    <location>
        <begin position="25"/>
        <end position="386"/>
    </location>
</feature>
<evidence type="ECO:0000259" key="4">
    <source>
        <dbReference type="Pfam" id="PF13629"/>
    </source>
</evidence>
<organism evidence="5 6">
    <name type="scientific">Alcanivorax profundi</name>
    <dbReference type="NCBI Taxonomy" id="2338368"/>
    <lineage>
        <taxon>Bacteria</taxon>
        <taxon>Pseudomonadati</taxon>
        <taxon>Pseudomonadota</taxon>
        <taxon>Gammaproteobacteria</taxon>
        <taxon>Oceanospirillales</taxon>
        <taxon>Alcanivoracaceae</taxon>
        <taxon>Alcanivorax</taxon>
    </lineage>
</organism>
<evidence type="ECO:0000313" key="6">
    <source>
        <dbReference type="Proteomes" id="UP000283734"/>
    </source>
</evidence>
<protein>
    <submittedName>
        <fullName evidence="5">Secretin</fullName>
    </submittedName>
</protein>
<dbReference type="AlphaFoldDB" id="A0A418XZ87"/>
<comment type="caution">
    <text evidence="5">The sequence shown here is derived from an EMBL/GenBank/DDBJ whole genome shotgun (WGS) entry which is preliminary data.</text>
</comment>
<evidence type="ECO:0000256" key="1">
    <source>
        <dbReference type="RuleBase" id="RU004003"/>
    </source>
</evidence>
<dbReference type="InterPro" id="IPR001775">
    <property type="entry name" value="GspD/PilQ"/>
</dbReference>
<dbReference type="Pfam" id="PF00263">
    <property type="entry name" value="Secretin"/>
    <property type="match status" value="1"/>
</dbReference>
<name>A0A418XZ87_9GAMM</name>
<evidence type="ECO:0000313" key="5">
    <source>
        <dbReference type="EMBL" id="RJG18326.1"/>
    </source>
</evidence>
<dbReference type="GO" id="GO:0015627">
    <property type="term" value="C:type II protein secretion system complex"/>
    <property type="evidence" value="ECO:0007669"/>
    <property type="project" value="TreeGrafter"/>
</dbReference>
<accession>A0A418XZ87</accession>